<dbReference type="NCBIfam" id="TIGR04352">
    <property type="entry name" value="HprK_rel_A"/>
    <property type="match status" value="1"/>
</dbReference>
<dbReference type="Proteomes" id="UP000253769">
    <property type="component" value="Unassembled WGS sequence"/>
</dbReference>
<dbReference type="GO" id="GO:0016301">
    <property type="term" value="F:kinase activity"/>
    <property type="evidence" value="ECO:0007669"/>
    <property type="project" value="UniProtKB-KW"/>
</dbReference>
<dbReference type="AlphaFoldDB" id="A0A369WUH7"/>
<keyword evidence="2" id="KW-1185">Reference proteome</keyword>
<protein>
    <submittedName>
        <fullName evidence="1">HprK-related kinase A</fullName>
    </submittedName>
</protein>
<sequence>MPSHIDYFQAGRFRISLESNIPHLREQARLLYPDFQQPPYPFSDFHIQIKGHRSLGSLFRKEARFTFAERCFFTPLAYEHAFPLMEWGLNWCITNHLNHFVIIHGAVLAREDAALVLPGSPGSGKSTLCAALCFRPGWRLLSDELTLYAPDTKDIHSNPRPIALKNGSIDVIKKRHPQLDFTHPIEDTHKGTISYLKAPQHCFDLLDRPAKPSRLIFPKFDPNTQDCQLLPLPKGSAMIRLAEQTFNYGVLGLKAFEALNQFVRRCECYELTYDGDLDTASQQIEALMP</sequence>
<evidence type="ECO:0000313" key="2">
    <source>
        <dbReference type="Proteomes" id="UP000253769"/>
    </source>
</evidence>
<dbReference type="OrthoDB" id="4544211at2"/>
<dbReference type="InterPro" id="IPR027417">
    <property type="entry name" value="P-loop_NTPase"/>
</dbReference>
<dbReference type="Gene3D" id="3.40.50.300">
    <property type="entry name" value="P-loop containing nucleotide triphosphate hydrolases"/>
    <property type="match status" value="1"/>
</dbReference>
<accession>A0A369WUH7</accession>
<gene>
    <name evidence="1" type="ORF">DV711_04150</name>
</gene>
<evidence type="ECO:0000313" key="1">
    <source>
        <dbReference type="EMBL" id="RDE24783.1"/>
    </source>
</evidence>
<organism evidence="1 2">
    <name type="scientific">Motiliproteus coralliicola</name>
    <dbReference type="NCBI Taxonomy" id="2283196"/>
    <lineage>
        <taxon>Bacteria</taxon>
        <taxon>Pseudomonadati</taxon>
        <taxon>Pseudomonadota</taxon>
        <taxon>Gammaproteobacteria</taxon>
        <taxon>Oceanospirillales</taxon>
        <taxon>Oceanospirillaceae</taxon>
        <taxon>Motiliproteus</taxon>
    </lineage>
</organism>
<keyword evidence="1" id="KW-0808">Transferase</keyword>
<name>A0A369WUH7_9GAMM</name>
<comment type="caution">
    <text evidence="1">The sequence shown here is derived from an EMBL/GenBank/DDBJ whole genome shotgun (WGS) entry which is preliminary data.</text>
</comment>
<dbReference type="RefSeq" id="WP_114694374.1">
    <property type="nucleotide sequence ID" value="NZ_QQOH01000001.1"/>
</dbReference>
<dbReference type="SUPFAM" id="SSF53795">
    <property type="entry name" value="PEP carboxykinase-like"/>
    <property type="match status" value="1"/>
</dbReference>
<proteinExistence type="predicted"/>
<dbReference type="EMBL" id="QQOH01000001">
    <property type="protein sequence ID" value="RDE24783.1"/>
    <property type="molecule type" value="Genomic_DNA"/>
</dbReference>
<keyword evidence="1" id="KW-0418">Kinase</keyword>
<dbReference type="InterPro" id="IPR027600">
    <property type="entry name" value="HprK-rel_A"/>
</dbReference>
<reference evidence="1 2" key="1">
    <citation type="submission" date="2018-07" db="EMBL/GenBank/DDBJ databases">
        <title>Motiliproteus coralliicola sp. nov., a bacterium isolated from Coral.</title>
        <authorList>
            <person name="Wang G."/>
        </authorList>
    </citation>
    <scope>NUCLEOTIDE SEQUENCE [LARGE SCALE GENOMIC DNA]</scope>
    <source>
        <strain evidence="1 2">C34</strain>
    </source>
</reference>